<dbReference type="PROSITE" id="PS51644">
    <property type="entry name" value="HTH_OST"/>
    <property type="match status" value="2"/>
</dbReference>
<organism evidence="3 4">
    <name type="scientific">Dendrobium nobile</name>
    <name type="common">Orchid</name>
    <dbReference type="NCBI Taxonomy" id="94219"/>
    <lineage>
        <taxon>Eukaryota</taxon>
        <taxon>Viridiplantae</taxon>
        <taxon>Streptophyta</taxon>
        <taxon>Embryophyta</taxon>
        <taxon>Tracheophyta</taxon>
        <taxon>Spermatophyta</taxon>
        <taxon>Magnoliopsida</taxon>
        <taxon>Liliopsida</taxon>
        <taxon>Asparagales</taxon>
        <taxon>Orchidaceae</taxon>
        <taxon>Epidendroideae</taxon>
        <taxon>Malaxideae</taxon>
        <taxon>Dendrobiinae</taxon>
        <taxon>Dendrobium</taxon>
    </lineage>
</organism>
<dbReference type="GO" id="GO:0005777">
    <property type="term" value="C:peroxisome"/>
    <property type="evidence" value="ECO:0007669"/>
    <property type="project" value="InterPro"/>
</dbReference>
<feature type="region of interest" description="Disordered" evidence="1">
    <location>
        <begin position="321"/>
        <end position="343"/>
    </location>
</feature>
<evidence type="ECO:0000313" key="3">
    <source>
        <dbReference type="EMBL" id="KAI0528601.1"/>
    </source>
</evidence>
<dbReference type="SMR" id="A0A8T3C9H7"/>
<dbReference type="InterPro" id="IPR024768">
    <property type="entry name" value="Marf1"/>
</dbReference>
<dbReference type="Gene3D" id="3.30.420.610">
    <property type="entry name" value="LOTUS domain-like"/>
    <property type="match status" value="1"/>
</dbReference>
<dbReference type="CDD" id="cd08824">
    <property type="entry name" value="LOTUS"/>
    <property type="match status" value="1"/>
</dbReference>
<feature type="region of interest" description="Disordered" evidence="1">
    <location>
        <begin position="112"/>
        <end position="134"/>
    </location>
</feature>
<protein>
    <recommendedName>
        <fullName evidence="2">HTH OST-type domain-containing protein</fullName>
    </recommendedName>
</protein>
<feature type="compositionally biased region" description="Acidic residues" evidence="1">
    <location>
        <begin position="996"/>
        <end position="1007"/>
    </location>
</feature>
<feature type="compositionally biased region" description="Low complexity" evidence="1">
    <location>
        <begin position="113"/>
        <end position="132"/>
    </location>
</feature>
<feature type="domain" description="HTH OST-type" evidence="2">
    <location>
        <begin position="347"/>
        <end position="418"/>
    </location>
</feature>
<dbReference type="Pfam" id="PF12872">
    <property type="entry name" value="OST-HTH"/>
    <property type="match status" value="2"/>
</dbReference>
<feature type="compositionally biased region" description="Polar residues" evidence="1">
    <location>
        <begin position="748"/>
        <end position="759"/>
    </location>
</feature>
<sequence>MVNTCWLEGFSSARVGFKALFHLTFFVRLPPPVFRLPPATEAFSAADFTLHDQIRRIHYLPVMKGIVSPTLIFNFKLSHSAFSHLLPTYPCSHLLLLLHSTAGDDVYRRRSDGSSALSSSSPSSFSSPSLSRRNYDDENRNVKITVWWDFENCSIPVGVNVHRVSNRITWAIRSSGIKGPVTITAFGDVAQLSRATQEALTSTGVCLSHVPCSGKNSSDRSFMADIVYWVYQNPPPAHFFLISGDKDFANILHRLRMSNYNILLASTDTASAVLCSAATIMWPWNGLVRGENVTVRHFNHPPDGLYGSWYGHYKGVLDDPFADTDHPTTSQPEESMESISESKPRPVPRVVVNAIRQILHSYPEGISLTELRSELKRNNITMDKDFFGYKKFSLFLASLNLLKFIPPLSGDRHPLVVGTLKKGVEQTDIRARSTKEVYTNGIYKDNGFTRKGDLLMEKTSISTEPSSRHKDSKLDANSSASILSKVDDPLVDLEAHKVASVPQPNILDPSDNSLQRDSIEATDGFLKKLWKTLTGHRVGSVHKKDDNSLVVDSSRHEDSSKNAPSMRIPDNSKQIKPKDEAVDLNNLLFEKESSEIHSLGSEKSVAKDNDTWPSEKSDYVHEQRVGLFGRIVRWSKFVIYGANGQDDHSDSSDKVHQIHELFSKTHFWDELESFLLDPKSCHLILKSRTREQLLRRLQNEGPPSLKEFDYKDLCHLGDILLWEKKWLEESASHKFPFKLVITPKKKSVTSQPFHSNGLSSLFPGKTKSNLQKQQDQEKHEQNLVSMGMSQNGTSPPCNFSELRFWFQKTFGSTGNVEPEEFLKLFENKFNTKLCSSSYGYPNIQNLIAACSTGTNNGSGKTSGPPSRDEILSDCRKLLKELLEKNPTGFNISNFQPEFVRKYNYILDYQTLGYPKLLNLLQIMASIRIENSYIRPPEILHSEPKELKEDSKDEDGKGKEALMENSQFDDSSWDELGPLSSYSSNENGKEYRPVSLSDDEYTDSEEEDIHLRSDRSGNSQQSLEDSSLLLKILDSWDSSKEGKDQFKRESDGKEKHRDINGLVDCSRNAYQKKPSNIGTGSLQNLKSTKSFSFVTQVADDRESFAERILGEVKKAGDLRLKG</sequence>
<dbReference type="EMBL" id="JAGYWB010000002">
    <property type="protein sequence ID" value="KAI0528601.1"/>
    <property type="molecule type" value="Genomic_DNA"/>
</dbReference>
<proteinExistence type="predicted"/>
<dbReference type="CDD" id="cd10910">
    <property type="entry name" value="PIN_limkain_b1_N_like"/>
    <property type="match status" value="1"/>
</dbReference>
<dbReference type="OrthoDB" id="549353at2759"/>
<comment type="caution">
    <text evidence="3">The sequence shown here is derived from an EMBL/GenBank/DDBJ whole genome shotgun (WGS) entry which is preliminary data.</text>
</comment>
<feature type="region of interest" description="Disordered" evidence="1">
    <location>
        <begin position="544"/>
        <end position="573"/>
    </location>
</feature>
<dbReference type="GO" id="GO:0004540">
    <property type="term" value="F:RNA nuclease activity"/>
    <property type="evidence" value="ECO:0007669"/>
    <property type="project" value="InterPro"/>
</dbReference>
<dbReference type="Proteomes" id="UP000829196">
    <property type="component" value="Unassembled WGS sequence"/>
</dbReference>
<feature type="compositionally biased region" description="Polar residues" evidence="1">
    <location>
        <begin position="327"/>
        <end position="341"/>
    </location>
</feature>
<dbReference type="GO" id="GO:0010468">
    <property type="term" value="P:regulation of gene expression"/>
    <property type="evidence" value="ECO:0007669"/>
    <property type="project" value="InterPro"/>
</dbReference>
<dbReference type="AlphaFoldDB" id="A0A8T3C9H7"/>
<evidence type="ECO:0000313" key="4">
    <source>
        <dbReference type="Proteomes" id="UP000829196"/>
    </source>
</evidence>
<evidence type="ECO:0000256" key="1">
    <source>
        <dbReference type="SAM" id="MobiDB-lite"/>
    </source>
</evidence>
<dbReference type="Pfam" id="PF01936">
    <property type="entry name" value="NYN"/>
    <property type="match status" value="1"/>
</dbReference>
<feature type="compositionally biased region" description="Basic and acidic residues" evidence="1">
    <location>
        <begin position="1039"/>
        <end position="1058"/>
    </location>
</feature>
<feature type="region of interest" description="Disordered" evidence="1">
    <location>
        <begin position="963"/>
        <end position="1023"/>
    </location>
</feature>
<evidence type="ECO:0000259" key="2">
    <source>
        <dbReference type="PROSITE" id="PS51644"/>
    </source>
</evidence>
<name>A0A8T3C9H7_DENNO</name>
<dbReference type="InterPro" id="IPR025605">
    <property type="entry name" value="OST-HTH/LOTUS_dom"/>
</dbReference>
<accession>A0A8T3C9H7</accession>
<dbReference type="InterPro" id="IPR021139">
    <property type="entry name" value="NYN"/>
</dbReference>
<feature type="compositionally biased region" description="Basic and acidic residues" evidence="1">
    <location>
        <begin position="544"/>
        <end position="560"/>
    </location>
</feature>
<reference evidence="3" key="1">
    <citation type="journal article" date="2022" name="Front. Genet.">
        <title>Chromosome-Scale Assembly of the Dendrobium nobile Genome Provides Insights Into the Molecular Mechanism of the Biosynthesis of the Medicinal Active Ingredient of Dendrobium.</title>
        <authorList>
            <person name="Xu Q."/>
            <person name="Niu S.-C."/>
            <person name="Li K.-L."/>
            <person name="Zheng P.-J."/>
            <person name="Zhang X.-J."/>
            <person name="Jia Y."/>
            <person name="Liu Y."/>
            <person name="Niu Y.-X."/>
            <person name="Yu L.-H."/>
            <person name="Chen D.-F."/>
            <person name="Zhang G.-Q."/>
        </authorList>
    </citation>
    <scope>NUCLEOTIDE SEQUENCE</scope>
    <source>
        <tissue evidence="3">Leaf</tissue>
    </source>
</reference>
<gene>
    <name evidence="3" type="ORF">KFK09_001143</name>
</gene>
<dbReference type="Gene3D" id="3.40.50.1010">
    <property type="entry name" value="5'-nuclease"/>
    <property type="match status" value="1"/>
</dbReference>
<dbReference type="PANTHER" id="PTHR14379:SF6">
    <property type="entry name" value="EMB|CAB71880.1"/>
    <property type="match status" value="1"/>
</dbReference>
<feature type="domain" description="HTH OST-type" evidence="2">
    <location>
        <begin position="870"/>
        <end position="945"/>
    </location>
</feature>
<dbReference type="PANTHER" id="PTHR14379">
    <property type="entry name" value="LIMKAIN B LKAP"/>
    <property type="match status" value="1"/>
</dbReference>
<feature type="region of interest" description="Disordered" evidence="1">
    <location>
        <begin position="748"/>
        <end position="780"/>
    </location>
</feature>
<feature type="region of interest" description="Disordered" evidence="1">
    <location>
        <begin position="1039"/>
        <end position="1059"/>
    </location>
</feature>
<dbReference type="InterPro" id="IPR041966">
    <property type="entry name" value="LOTUS-like"/>
</dbReference>
<keyword evidence="4" id="KW-1185">Reference proteome</keyword>